<dbReference type="InterPro" id="IPR001107">
    <property type="entry name" value="Band_7"/>
</dbReference>
<keyword evidence="8" id="KW-0378">Hydrolase</keyword>
<dbReference type="EMBL" id="JAMFTH010000008">
    <property type="protein sequence ID" value="MCP8900917.1"/>
    <property type="molecule type" value="Genomic_DNA"/>
</dbReference>
<dbReference type="InterPro" id="IPR036013">
    <property type="entry name" value="Band_7/SPFH_dom_sf"/>
</dbReference>
<dbReference type="PIRSF" id="PIRSF005651">
    <property type="entry name" value="HflC"/>
    <property type="match status" value="1"/>
</dbReference>
<dbReference type="GO" id="GO:0016020">
    <property type="term" value="C:membrane"/>
    <property type="evidence" value="ECO:0007669"/>
    <property type="project" value="UniProtKB-SubCell"/>
</dbReference>
<dbReference type="Proteomes" id="UP001139319">
    <property type="component" value="Unassembled WGS sequence"/>
</dbReference>
<dbReference type="PANTHER" id="PTHR42911:SF1">
    <property type="entry name" value="MODULATOR OF FTSH PROTEASE HFLC"/>
    <property type="match status" value="1"/>
</dbReference>
<feature type="domain" description="Band 7" evidence="7">
    <location>
        <begin position="21"/>
        <end position="185"/>
    </location>
</feature>
<dbReference type="Pfam" id="PF01145">
    <property type="entry name" value="Band_7"/>
    <property type="match status" value="1"/>
</dbReference>
<dbReference type="PANTHER" id="PTHR42911">
    <property type="entry name" value="MODULATOR OF FTSH PROTEASE HFLC"/>
    <property type="match status" value="1"/>
</dbReference>
<dbReference type="GO" id="GO:0006508">
    <property type="term" value="P:proteolysis"/>
    <property type="evidence" value="ECO:0007669"/>
    <property type="project" value="UniProtKB-KW"/>
</dbReference>
<dbReference type="GO" id="GO:0008233">
    <property type="term" value="F:peptidase activity"/>
    <property type="evidence" value="ECO:0007669"/>
    <property type="project" value="UniProtKB-KW"/>
</dbReference>
<keyword evidence="8" id="KW-0645">Protease</keyword>
<comment type="function">
    <text evidence="6">HflC and HflK could regulate a protease.</text>
</comment>
<dbReference type="InterPro" id="IPR010200">
    <property type="entry name" value="HflC"/>
</dbReference>
<accession>A0A9X2I8Z6</accession>
<organism evidence="8 9">
    <name type="scientific">Gilvimarinus xylanilyticus</name>
    <dbReference type="NCBI Taxonomy" id="2944139"/>
    <lineage>
        <taxon>Bacteria</taxon>
        <taxon>Pseudomonadati</taxon>
        <taxon>Pseudomonadota</taxon>
        <taxon>Gammaproteobacteria</taxon>
        <taxon>Cellvibrionales</taxon>
        <taxon>Cellvibrionaceae</taxon>
        <taxon>Gilvimarinus</taxon>
    </lineage>
</organism>
<name>A0A9X2I8Z6_9GAMM</name>
<evidence type="ECO:0000256" key="1">
    <source>
        <dbReference type="ARBA" id="ARBA00004167"/>
    </source>
</evidence>
<sequence length="291" mass="32882">MSNKSFFGLAALAVVLLVVANSVYIVSEYERAVVLRFGRLINPDVQPGLHVKVPFADKLRKFDGRILTTDARPESFYTIENKRLIVDSYAKWRIENVDEYYKVTGGDETVAASRLANRVADELRNQIGSRTLHEVVSGQRDELMHELTVSLNESANELLGIDVLDIRVKRIDLPDDVSQSVFDRMSADREKEAREYRSQGAEQAEVIRADADRQVAVLEANAYRDAEKIRGEGDATAAATFAQAYSQDRDFYAFVRSLNAYKKSFAGKEDLMVVDPKSDFYRYLNSMDGQK</sequence>
<comment type="subcellular location">
    <subcellularLocation>
        <location evidence="1">Membrane</location>
        <topology evidence="1">Single-pass membrane protein</topology>
    </subcellularLocation>
</comment>
<dbReference type="AlphaFoldDB" id="A0A9X2I8Z6"/>
<dbReference type="SUPFAM" id="SSF117892">
    <property type="entry name" value="Band 7/SPFH domain"/>
    <property type="match status" value="1"/>
</dbReference>
<reference evidence="8" key="2">
    <citation type="submission" date="2023-01" db="EMBL/GenBank/DDBJ databases">
        <title>Gilvimarinus xylanilyticus HB14 isolated from Caulerpa lentillifera aquaculture base in Hainan, China.</title>
        <authorList>
            <person name="Zhang Y.-J."/>
        </authorList>
    </citation>
    <scope>NUCLEOTIDE SEQUENCE</scope>
    <source>
        <strain evidence="8">HB14</strain>
    </source>
</reference>
<evidence type="ECO:0000313" key="8">
    <source>
        <dbReference type="EMBL" id="MCP8900917.1"/>
    </source>
</evidence>
<comment type="similarity">
    <text evidence="2 6">Belongs to the band 7/mec-2 family. HflC subfamily.</text>
</comment>
<dbReference type="PRINTS" id="PR00721">
    <property type="entry name" value="STOMATIN"/>
</dbReference>
<proteinExistence type="inferred from homology"/>
<dbReference type="CDD" id="cd03405">
    <property type="entry name" value="SPFH_HflC"/>
    <property type="match status" value="1"/>
</dbReference>
<reference evidence="8" key="1">
    <citation type="submission" date="2022-05" db="EMBL/GenBank/DDBJ databases">
        <authorList>
            <person name="Sun H.-N."/>
        </authorList>
    </citation>
    <scope>NUCLEOTIDE SEQUENCE</scope>
    <source>
        <strain evidence="8">HB14</strain>
    </source>
</reference>
<dbReference type="Gene3D" id="3.30.479.30">
    <property type="entry name" value="Band 7 domain"/>
    <property type="match status" value="1"/>
</dbReference>
<evidence type="ECO:0000313" key="9">
    <source>
        <dbReference type="Proteomes" id="UP001139319"/>
    </source>
</evidence>
<dbReference type="SMART" id="SM00244">
    <property type="entry name" value="PHB"/>
    <property type="match status" value="1"/>
</dbReference>
<keyword evidence="9" id="KW-1185">Reference proteome</keyword>
<comment type="caution">
    <text evidence="8">The sequence shown here is derived from an EMBL/GenBank/DDBJ whole genome shotgun (WGS) entry which is preliminary data.</text>
</comment>
<keyword evidence="3" id="KW-0812">Transmembrane</keyword>
<evidence type="ECO:0000259" key="7">
    <source>
        <dbReference type="SMART" id="SM00244"/>
    </source>
</evidence>
<dbReference type="InterPro" id="IPR001972">
    <property type="entry name" value="Stomatin_HflK_fam"/>
</dbReference>
<protein>
    <recommendedName>
        <fullName evidence="6">Protein HflC</fullName>
    </recommendedName>
</protein>
<keyword evidence="4" id="KW-1133">Transmembrane helix</keyword>
<evidence type="ECO:0000256" key="6">
    <source>
        <dbReference type="PIRNR" id="PIRNR005651"/>
    </source>
</evidence>
<evidence type="ECO:0000256" key="2">
    <source>
        <dbReference type="ARBA" id="ARBA00007862"/>
    </source>
</evidence>
<evidence type="ECO:0000256" key="4">
    <source>
        <dbReference type="ARBA" id="ARBA00022989"/>
    </source>
</evidence>
<evidence type="ECO:0000256" key="5">
    <source>
        <dbReference type="ARBA" id="ARBA00023136"/>
    </source>
</evidence>
<dbReference type="RefSeq" id="WP_253969203.1">
    <property type="nucleotide sequence ID" value="NZ_JAMFTH010000008.1"/>
</dbReference>
<evidence type="ECO:0000256" key="3">
    <source>
        <dbReference type="ARBA" id="ARBA00022692"/>
    </source>
</evidence>
<dbReference type="NCBIfam" id="TIGR01932">
    <property type="entry name" value="hflC"/>
    <property type="match status" value="1"/>
</dbReference>
<keyword evidence="5" id="KW-0472">Membrane</keyword>
<gene>
    <name evidence="8" type="primary">hflC</name>
    <name evidence="8" type="ORF">M6D89_16550</name>
</gene>